<dbReference type="Pfam" id="PF13193">
    <property type="entry name" value="AMP-binding_C"/>
    <property type="match status" value="1"/>
</dbReference>
<dbReference type="InterPro" id="IPR045851">
    <property type="entry name" value="AMP-bd_C_sf"/>
</dbReference>
<evidence type="ECO:0000256" key="1">
    <source>
        <dbReference type="SAM" id="MobiDB-lite"/>
    </source>
</evidence>
<feature type="domain" description="AMP-binding enzyme C-terminal" evidence="3">
    <location>
        <begin position="476"/>
        <end position="539"/>
    </location>
</feature>
<protein>
    <submittedName>
        <fullName evidence="4">AMP-binding protein</fullName>
    </submittedName>
</protein>
<dbReference type="InterPro" id="IPR025110">
    <property type="entry name" value="AMP-bd_C"/>
</dbReference>
<dbReference type="OrthoDB" id="9803968at2"/>
<dbReference type="Proteomes" id="UP000188929">
    <property type="component" value="Unassembled WGS sequence"/>
</dbReference>
<dbReference type="PANTHER" id="PTHR43767">
    <property type="entry name" value="LONG-CHAIN-FATTY-ACID--COA LIGASE"/>
    <property type="match status" value="1"/>
</dbReference>
<dbReference type="InterPro" id="IPR020845">
    <property type="entry name" value="AMP-binding_CS"/>
</dbReference>
<evidence type="ECO:0000313" key="5">
    <source>
        <dbReference type="Proteomes" id="UP000188929"/>
    </source>
</evidence>
<name>A0A1V2HZ83_9ACTN</name>
<evidence type="ECO:0000259" key="2">
    <source>
        <dbReference type="Pfam" id="PF00501"/>
    </source>
</evidence>
<accession>A0A1V2HZ83</accession>
<dbReference type="PROSITE" id="PS00455">
    <property type="entry name" value="AMP_BINDING"/>
    <property type="match status" value="1"/>
</dbReference>
<dbReference type="GO" id="GO:0016878">
    <property type="term" value="F:acid-thiol ligase activity"/>
    <property type="evidence" value="ECO:0007669"/>
    <property type="project" value="UniProtKB-ARBA"/>
</dbReference>
<feature type="domain" description="AMP-dependent synthetase/ligase" evidence="2">
    <location>
        <begin position="20"/>
        <end position="414"/>
    </location>
</feature>
<sequence length="552" mass="58839">MIATTVDAGDELPLTVPALLRERADRHGSRVLLARDDDVLTYGDADRRSLALARGLLAAGVGRGTHVGLLYPNGSEFVVGWLAAARIGAVTVPLSTFSTSAELRTLLRGAGVGVLLSARSYRGHDYVAALAEAVPELDLGAAGPLFAPSTPVLRRVFFSDDADGASSGEHRSGGVGRAWTVRALAEGGEAVGVDVARAAQEAVYPSDRMVIVHTSGSTSAPKGVIHTHGALIRHQANLNEIRRYTPDEVLFSNSPFFWIGGFAYALLGTLVAGGRLVCSNAQEAAGVLDVLERERPTMVNGYSQSVAQLPADPSFAGRDLSSIRRGNLYSIMPADVRPADPGLRHQMLGMTETGSVCLVSEDEGDQPEHRRGSFGRPAPGLEARIVDPDDGRVLGPGEVGELWLRGPFLMEGYHGRERHEVFDADGWYHSGDLFVVDDEGFYYFRGRGGDVIKTGGANVSPAEVEDTIRDVAGLTAHVVGLADAARGQIVAAAVRVPTGRTVDPDLLRRQLADRLSAYKIPRRIVLLADNEVPTMSSGKIDVPALRELLRAR</sequence>
<dbReference type="InterPro" id="IPR000873">
    <property type="entry name" value="AMP-dep_synth/lig_dom"/>
</dbReference>
<keyword evidence="5" id="KW-1185">Reference proteome</keyword>
<dbReference type="RefSeq" id="WP_076822932.1">
    <property type="nucleotide sequence ID" value="NZ_MOMC01000129.1"/>
</dbReference>
<organism evidence="4 5">
    <name type="scientific">Pseudofrankia asymbiotica</name>
    <dbReference type="NCBI Taxonomy" id="1834516"/>
    <lineage>
        <taxon>Bacteria</taxon>
        <taxon>Bacillati</taxon>
        <taxon>Actinomycetota</taxon>
        <taxon>Actinomycetes</taxon>
        <taxon>Frankiales</taxon>
        <taxon>Frankiaceae</taxon>
        <taxon>Pseudofrankia</taxon>
    </lineage>
</organism>
<dbReference type="InterPro" id="IPR050237">
    <property type="entry name" value="ATP-dep_AMP-bd_enzyme"/>
</dbReference>
<dbReference type="PANTHER" id="PTHR43767:SF1">
    <property type="entry name" value="NONRIBOSOMAL PEPTIDE SYNTHASE PES1 (EUROFUNG)-RELATED"/>
    <property type="match status" value="1"/>
</dbReference>
<dbReference type="Gene3D" id="3.30.300.30">
    <property type="match status" value="1"/>
</dbReference>
<dbReference type="InterPro" id="IPR042099">
    <property type="entry name" value="ANL_N_sf"/>
</dbReference>
<evidence type="ECO:0000259" key="3">
    <source>
        <dbReference type="Pfam" id="PF13193"/>
    </source>
</evidence>
<proteinExistence type="predicted"/>
<gene>
    <name evidence="4" type="ORF">BL253_37195</name>
</gene>
<reference evidence="5" key="1">
    <citation type="submission" date="2016-10" db="EMBL/GenBank/DDBJ databases">
        <title>Frankia sp. NRRL B-16386 Genome sequencing.</title>
        <authorList>
            <person name="Ghodhbane-Gtari F."/>
            <person name="Swanson E."/>
            <person name="Gueddou A."/>
            <person name="Hezbri K."/>
            <person name="Ktari K."/>
            <person name="Nouioui I."/>
            <person name="Morris K."/>
            <person name="Simpson S."/>
            <person name="Abebe-Akele F."/>
            <person name="Thomas K."/>
            <person name="Gtari M."/>
            <person name="Tisa L.S."/>
        </authorList>
    </citation>
    <scope>NUCLEOTIDE SEQUENCE [LARGE SCALE GENOMIC DNA]</scope>
    <source>
        <strain evidence="5">NRRL B-16386</strain>
    </source>
</reference>
<feature type="region of interest" description="Disordered" evidence="1">
    <location>
        <begin position="362"/>
        <end position="389"/>
    </location>
</feature>
<dbReference type="AlphaFoldDB" id="A0A1V2HZ83"/>
<dbReference type="Gene3D" id="3.40.50.12780">
    <property type="entry name" value="N-terminal domain of ligase-like"/>
    <property type="match status" value="1"/>
</dbReference>
<dbReference type="Pfam" id="PF00501">
    <property type="entry name" value="AMP-binding"/>
    <property type="match status" value="1"/>
</dbReference>
<dbReference type="EMBL" id="MOMC01000129">
    <property type="protein sequence ID" value="ONH21972.1"/>
    <property type="molecule type" value="Genomic_DNA"/>
</dbReference>
<dbReference type="SUPFAM" id="SSF56801">
    <property type="entry name" value="Acetyl-CoA synthetase-like"/>
    <property type="match status" value="1"/>
</dbReference>
<comment type="caution">
    <text evidence="4">The sequence shown here is derived from an EMBL/GenBank/DDBJ whole genome shotgun (WGS) entry which is preliminary data.</text>
</comment>
<dbReference type="CDD" id="cd04433">
    <property type="entry name" value="AFD_class_I"/>
    <property type="match status" value="1"/>
</dbReference>
<dbReference type="STRING" id="1834516.BL253_37195"/>
<evidence type="ECO:0000313" key="4">
    <source>
        <dbReference type="EMBL" id="ONH21972.1"/>
    </source>
</evidence>